<evidence type="ECO:0000256" key="1">
    <source>
        <dbReference type="ARBA" id="ARBA00010838"/>
    </source>
</evidence>
<evidence type="ECO:0000313" key="8">
    <source>
        <dbReference type="Proteomes" id="UP000247523"/>
    </source>
</evidence>
<comment type="caution">
    <text evidence="7">The sequence shown here is derived from an EMBL/GenBank/DDBJ whole genome shotgun (WGS) entry which is preliminary data.</text>
</comment>
<dbReference type="AlphaFoldDB" id="A0A318EMS3"/>
<comment type="similarity">
    <text evidence="1 5">Belongs to the glycosyl hydrolase 1 family.</text>
</comment>
<keyword evidence="3 6" id="KW-0326">Glycosidase</keyword>
<dbReference type="GO" id="GO:0016052">
    <property type="term" value="P:carbohydrate catabolic process"/>
    <property type="evidence" value="ECO:0007669"/>
    <property type="project" value="TreeGrafter"/>
</dbReference>
<dbReference type="Pfam" id="PF00232">
    <property type="entry name" value="Glyco_hydro_1"/>
    <property type="match status" value="1"/>
</dbReference>
<evidence type="ECO:0000256" key="5">
    <source>
        <dbReference type="RuleBase" id="RU003690"/>
    </source>
</evidence>
<accession>A0A318EMS3</accession>
<name>A0A318EMS3_9FIRM</name>
<feature type="active site" description="Nucleophile" evidence="4">
    <location>
        <position position="386"/>
    </location>
</feature>
<dbReference type="Proteomes" id="UP000247523">
    <property type="component" value="Unassembled WGS sequence"/>
</dbReference>
<evidence type="ECO:0000313" key="7">
    <source>
        <dbReference type="EMBL" id="PXV86673.1"/>
    </source>
</evidence>
<dbReference type="PANTHER" id="PTHR10353:SF122">
    <property type="entry name" value="6-PHOSPHO-BETA-GLUCOSIDASE ASCB-RELATED"/>
    <property type="match status" value="1"/>
</dbReference>
<dbReference type="PROSITE" id="PS00653">
    <property type="entry name" value="GLYCOSYL_HYDROL_F1_2"/>
    <property type="match status" value="1"/>
</dbReference>
<dbReference type="InterPro" id="IPR017853">
    <property type="entry name" value="GH"/>
</dbReference>
<dbReference type="InterPro" id="IPR033132">
    <property type="entry name" value="GH_1_N_CS"/>
</dbReference>
<dbReference type="EMBL" id="QICS01000012">
    <property type="protein sequence ID" value="PXV86673.1"/>
    <property type="molecule type" value="Genomic_DNA"/>
</dbReference>
<dbReference type="GO" id="GO:0008422">
    <property type="term" value="F:beta-glucosidase activity"/>
    <property type="evidence" value="ECO:0007669"/>
    <property type="project" value="TreeGrafter"/>
</dbReference>
<dbReference type="InterPro" id="IPR018120">
    <property type="entry name" value="Glyco_hydro_1_AS"/>
</dbReference>
<organism evidence="7 8">
    <name type="scientific">Lachnotalea glycerini</name>
    <dbReference type="NCBI Taxonomy" id="1763509"/>
    <lineage>
        <taxon>Bacteria</taxon>
        <taxon>Bacillati</taxon>
        <taxon>Bacillota</taxon>
        <taxon>Clostridia</taxon>
        <taxon>Lachnospirales</taxon>
        <taxon>Lachnospiraceae</taxon>
        <taxon>Lachnotalea</taxon>
    </lineage>
</organism>
<dbReference type="PROSITE" id="PS00572">
    <property type="entry name" value="GLYCOSYL_HYDROL_F1_1"/>
    <property type="match status" value="1"/>
</dbReference>
<dbReference type="Gene3D" id="3.20.20.80">
    <property type="entry name" value="Glycosidases"/>
    <property type="match status" value="1"/>
</dbReference>
<dbReference type="GO" id="GO:0005829">
    <property type="term" value="C:cytosol"/>
    <property type="evidence" value="ECO:0007669"/>
    <property type="project" value="TreeGrafter"/>
</dbReference>
<dbReference type="InterPro" id="IPR001360">
    <property type="entry name" value="Glyco_hydro_1"/>
</dbReference>
<evidence type="ECO:0000256" key="3">
    <source>
        <dbReference type="ARBA" id="ARBA00023295"/>
    </source>
</evidence>
<gene>
    <name evidence="7" type="ORF">C8E03_11252</name>
</gene>
<evidence type="ECO:0000256" key="2">
    <source>
        <dbReference type="ARBA" id="ARBA00022801"/>
    </source>
</evidence>
<evidence type="ECO:0000256" key="6">
    <source>
        <dbReference type="RuleBase" id="RU004468"/>
    </source>
</evidence>
<keyword evidence="2 6" id="KW-0378">Hydrolase</keyword>
<dbReference type="FunFam" id="3.20.20.80:FF:000004">
    <property type="entry name" value="Beta-glucosidase 6-phospho-beta-glucosidase"/>
    <property type="match status" value="1"/>
</dbReference>
<evidence type="ECO:0000256" key="4">
    <source>
        <dbReference type="PROSITE-ProRule" id="PRU10055"/>
    </source>
</evidence>
<dbReference type="SUPFAM" id="SSF51445">
    <property type="entry name" value="(Trans)glycosidases"/>
    <property type="match status" value="1"/>
</dbReference>
<dbReference type="PRINTS" id="PR00131">
    <property type="entry name" value="GLHYDRLASE1"/>
</dbReference>
<sequence length="492" mass="57797">MPNTSFPKGFLWGGATAANQCEGAWNENGKGISVADCSMYKSEIDPSDYKAQHFITSQDIEEAMLSQDTSKYAKRHGIDFYHRYKEDLDLFQEMGFKILRVSIQWTRIYPNGIEKEPNESGLQYYEDLFQEMHKRDIEPLVTLHHYEMPLYLSNHYNGWYQREVIEFFLKFCKTVYKRYKGLVKYWLTFNEIDSVFRHPFTTIGLVEDRYPKEKWEEIIYQAVHNQFVASALATKYLHEIIPEAQMGCMITRTLTYPENCHPQNALIALKENRKNFYYSDVQVRGEYPSHIKREWERKNIKIIFGKEDENILKEYPVDFVSFSYYMSRVSSMDEANKEQVSGNLTSGVKNPYLETTQWNWQVDPTGLCISLIELYDRYGKPLFIVENGLGSRDMMESDGSILDDYRIQYYQEHIKAIEAAIEEGVEVMGYTPWGCIDMISMSTCQMSKRYGFIYVDLDDNGNGSYERKKKKSFNWYKQVIASNGKDLENHEG</sequence>
<protein>
    <submittedName>
        <fullName evidence="7">6-phospho-beta-glucosidase</fullName>
    </submittedName>
</protein>
<proteinExistence type="inferred from homology"/>
<dbReference type="RefSeq" id="WP_110291715.1">
    <property type="nucleotide sequence ID" value="NZ_QICS01000012.1"/>
</dbReference>
<dbReference type="PANTHER" id="PTHR10353">
    <property type="entry name" value="GLYCOSYL HYDROLASE"/>
    <property type="match status" value="1"/>
</dbReference>
<reference evidence="7 8" key="1">
    <citation type="submission" date="2018-05" db="EMBL/GenBank/DDBJ databases">
        <title>Genomic Encyclopedia of Type Strains, Phase IV (KMG-IV): sequencing the most valuable type-strain genomes for metagenomic binning, comparative biology and taxonomic classification.</title>
        <authorList>
            <person name="Goeker M."/>
        </authorList>
    </citation>
    <scope>NUCLEOTIDE SEQUENCE [LARGE SCALE GENOMIC DNA]</scope>
    <source>
        <strain evidence="7 8">DSM 28816</strain>
    </source>
</reference>